<dbReference type="GO" id="GO:0005737">
    <property type="term" value="C:cytoplasm"/>
    <property type="evidence" value="ECO:0007669"/>
    <property type="project" value="TreeGrafter"/>
</dbReference>
<dbReference type="GO" id="GO:0005524">
    <property type="term" value="F:ATP binding"/>
    <property type="evidence" value="ECO:0007669"/>
    <property type="project" value="UniProtKB-UniRule"/>
</dbReference>
<dbReference type="EMBL" id="JAMQKC010000003">
    <property type="protein sequence ID" value="MDC3416585.1"/>
    <property type="molecule type" value="Genomic_DNA"/>
</dbReference>
<dbReference type="Pfam" id="PF14398">
    <property type="entry name" value="ATPgrasp_YheCD"/>
    <property type="match status" value="1"/>
</dbReference>
<evidence type="ECO:0000313" key="5">
    <source>
        <dbReference type="Proteomes" id="UP001145069"/>
    </source>
</evidence>
<reference evidence="4" key="1">
    <citation type="submission" date="2022-06" db="EMBL/GenBank/DDBJ databases">
        <title>Aquibacillus sp. a new bacterium isolated from soil saline samples.</title>
        <authorList>
            <person name="Galisteo C."/>
            <person name="De La Haba R."/>
            <person name="Sanchez-Porro C."/>
            <person name="Ventosa A."/>
        </authorList>
    </citation>
    <scope>NUCLEOTIDE SEQUENCE</scope>
    <source>
        <strain evidence="4">3ASR75-54</strain>
    </source>
</reference>
<feature type="domain" description="ATP-grasp" evidence="3">
    <location>
        <begin position="111"/>
        <end position="339"/>
    </location>
</feature>
<evidence type="ECO:0000256" key="2">
    <source>
        <dbReference type="SAM" id="Coils"/>
    </source>
</evidence>
<dbReference type="Gene3D" id="3.30.1490.20">
    <property type="entry name" value="ATP-grasp fold, A domain"/>
    <property type="match status" value="1"/>
</dbReference>
<dbReference type="InterPro" id="IPR013815">
    <property type="entry name" value="ATP_grasp_subdomain_1"/>
</dbReference>
<dbReference type="InterPro" id="IPR011761">
    <property type="entry name" value="ATP-grasp"/>
</dbReference>
<dbReference type="PANTHER" id="PTHR21621:SF0">
    <property type="entry name" value="BETA-CITRYLGLUTAMATE SYNTHASE B-RELATED"/>
    <property type="match status" value="1"/>
</dbReference>
<proteinExistence type="predicted"/>
<gene>
    <name evidence="4" type="ORF">NC799_06600</name>
</gene>
<evidence type="ECO:0000259" key="3">
    <source>
        <dbReference type="PROSITE" id="PS50975"/>
    </source>
</evidence>
<dbReference type="InterPro" id="IPR026838">
    <property type="entry name" value="YheC/D"/>
</dbReference>
<keyword evidence="2" id="KW-0175">Coiled coil</keyword>
<dbReference type="AlphaFoldDB" id="A0A9X3WBI7"/>
<evidence type="ECO:0000256" key="1">
    <source>
        <dbReference type="PROSITE-ProRule" id="PRU00409"/>
    </source>
</evidence>
<dbReference type="PANTHER" id="PTHR21621">
    <property type="entry name" value="RIBOSOMAL PROTEIN S6 MODIFICATION PROTEIN"/>
    <property type="match status" value="1"/>
</dbReference>
<dbReference type="Gene3D" id="3.30.470.20">
    <property type="entry name" value="ATP-grasp fold, B domain"/>
    <property type="match status" value="1"/>
</dbReference>
<organism evidence="4 5">
    <name type="scientific">Aquibacillus salsiterrae</name>
    <dbReference type="NCBI Taxonomy" id="2950439"/>
    <lineage>
        <taxon>Bacteria</taxon>
        <taxon>Bacillati</taxon>
        <taxon>Bacillota</taxon>
        <taxon>Bacilli</taxon>
        <taxon>Bacillales</taxon>
        <taxon>Bacillaceae</taxon>
        <taxon>Aquibacillus</taxon>
    </lineage>
</organism>
<dbReference type="PROSITE" id="PS50975">
    <property type="entry name" value="ATP_GRASP"/>
    <property type="match status" value="1"/>
</dbReference>
<protein>
    <submittedName>
        <fullName evidence="4">YheC/YheD family protein</fullName>
    </submittedName>
</protein>
<comment type="caution">
    <text evidence="4">The sequence shown here is derived from an EMBL/GenBank/DDBJ whole genome shotgun (WGS) entry which is preliminary data.</text>
</comment>
<evidence type="ECO:0000313" key="4">
    <source>
        <dbReference type="EMBL" id="MDC3416585.1"/>
    </source>
</evidence>
<dbReference type="RefSeq" id="WP_272445589.1">
    <property type="nucleotide sequence ID" value="NZ_JAMQKC010000003.1"/>
</dbReference>
<feature type="coiled-coil region" evidence="2">
    <location>
        <begin position="169"/>
        <end position="196"/>
    </location>
</feature>
<dbReference type="GO" id="GO:0009432">
    <property type="term" value="P:SOS response"/>
    <property type="evidence" value="ECO:0007669"/>
    <property type="project" value="TreeGrafter"/>
</dbReference>
<keyword evidence="1" id="KW-0067">ATP-binding</keyword>
<keyword evidence="5" id="KW-1185">Reference proteome</keyword>
<dbReference type="SUPFAM" id="SSF56059">
    <property type="entry name" value="Glutathione synthetase ATP-binding domain-like"/>
    <property type="match status" value="1"/>
</dbReference>
<dbReference type="Proteomes" id="UP001145069">
    <property type="component" value="Unassembled WGS sequence"/>
</dbReference>
<name>A0A9X3WBI7_9BACI</name>
<dbReference type="GO" id="GO:0046872">
    <property type="term" value="F:metal ion binding"/>
    <property type="evidence" value="ECO:0007669"/>
    <property type="project" value="InterPro"/>
</dbReference>
<keyword evidence="1" id="KW-0547">Nucleotide-binding</keyword>
<dbReference type="GO" id="GO:0018169">
    <property type="term" value="F:ribosomal S6-glutamic acid ligase activity"/>
    <property type="evidence" value="ECO:0007669"/>
    <property type="project" value="TreeGrafter"/>
</dbReference>
<accession>A0A9X3WBI7</accession>
<sequence>MTTIAMLHYRKNPEKVKKAFACAAVAKAEGIDFYYFTPGMVDFKQNIVYGKVYQKGTWVSKELPFPDVIYNAGPPLTEKQKKIHSRLRKTIPFLSNPVGSKLSVFYKIKKSNQFTEYLIPYKKVSSPNTVIDYLEEYGKVVVKPVTGHQGEGIHFIQKIEKNYLFDNQKQQEEISKQELEQRINDLLQKNKWIVQKYITSFTKAGMPFDIRLHVQKNSEGKWSIMVIYPRVSLGKSIASNLRKGARMSFFDDFLEQEYGDRALNMKKYIEVFALQFSDFFESLYPYSFDELGIDIGLDEEGKIWLYEVNWRPGTVSFEMDVARNIIGYGMFVAKTDKERK</sequence>